<dbReference type="RefSeq" id="WP_206595446.1">
    <property type="nucleotide sequence ID" value="NZ_JAFKCS010000019.1"/>
</dbReference>
<dbReference type="InterPro" id="IPR009057">
    <property type="entry name" value="Homeodomain-like_sf"/>
</dbReference>
<organism evidence="5 6">
    <name type="scientific">Bowmanella yangjiangensis</name>
    <dbReference type="NCBI Taxonomy" id="2811230"/>
    <lineage>
        <taxon>Bacteria</taxon>
        <taxon>Pseudomonadati</taxon>
        <taxon>Pseudomonadota</taxon>
        <taxon>Gammaproteobacteria</taxon>
        <taxon>Alteromonadales</taxon>
        <taxon>Alteromonadaceae</taxon>
        <taxon>Bowmanella</taxon>
    </lineage>
</organism>
<dbReference type="PANTHER" id="PTHR46796:SF6">
    <property type="entry name" value="ARAC SUBFAMILY"/>
    <property type="match status" value="1"/>
</dbReference>
<dbReference type="SUPFAM" id="SSF46689">
    <property type="entry name" value="Homeodomain-like"/>
    <property type="match status" value="1"/>
</dbReference>
<evidence type="ECO:0000313" key="5">
    <source>
        <dbReference type="EMBL" id="MBN7821498.1"/>
    </source>
</evidence>
<evidence type="ECO:0000259" key="4">
    <source>
        <dbReference type="PROSITE" id="PS01124"/>
    </source>
</evidence>
<keyword evidence="6" id="KW-1185">Reference proteome</keyword>
<dbReference type="SMART" id="SM00342">
    <property type="entry name" value="HTH_ARAC"/>
    <property type="match status" value="1"/>
</dbReference>
<gene>
    <name evidence="5" type="ORF">J0A65_16635</name>
</gene>
<keyword evidence="1" id="KW-0805">Transcription regulation</keyword>
<dbReference type="Pfam" id="PF12833">
    <property type="entry name" value="HTH_18"/>
    <property type="match status" value="1"/>
</dbReference>
<sequence length="323" mass="36158">MAFIKFSTQDYPPAERLEVSQDIYAAIANIEASIPRGHVPHIETRIRLLPGISIALVECSPLVVRRQSRQLQDGNDDFSLLLNPAGKNTWTTTMEGLGEVQCAPGSGCFGFNDRPGEIKFDGARTYMLNISFSRALLGPLVTELERTSRSPLLSQEPFNHLVQCAVALTQGDEHSDNSIMEDANRLLDLATLAVGTNRDREMLARQRGLREARMKAVKADLLAHAWRGDLSLSWVAKRHGISPGYVRAMFEREGGSFTDYLLGLRLQRVFDRLRNPVHLNRSVADIAYDAGFNNLSWFYRAFKRHFALTPTQVRELAVVECAS</sequence>
<evidence type="ECO:0000256" key="3">
    <source>
        <dbReference type="ARBA" id="ARBA00023163"/>
    </source>
</evidence>
<evidence type="ECO:0000256" key="2">
    <source>
        <dbReference type="ARBA" id="ARBA00023125"/>
    </source>
</evidence>
<evidence type="ECO:0000256" key="1">
    <source>
        <dbReference type="ARBA" id="ARBA00023015"/>
    </source>
</evidence>
<dbReference type="Gene3D" id="1.10.10.60">
    <property type="entry name" value="Homeodomain-like"/>
    <property type="match status" value="1"/>
</dbReference>
<keyword evidence="3" id="KW-0804">Transcription</keyword>
<dbReference type="PROSITE" id="PS01124">
    <property type="entry name" value="HTH_ARAC_FAMILY_2"/>
    <property type="match status" value="1"/>
</dbReference>
<dbReference type="InterPro" id="IPR018060">
    <property type="entry name" value="HTH_AraC"/>
</dbReference>
<dbReference type="InterPro" id="IPR020449">
    <property type="entry name" value="Tscrpt_reg_AraC-type_HTH"/>
</dbReference>
<dbReference type="PRINTS" id="PR00032">
    <property type="entry name" value="HTHARAC"/>
</dbReference>
<evidence type="ECO:0000313" key="6">
    <source>
        <dbReference type="Proteomes" id="UP000663992"/>
    </source>
</evidence>
<comment type="caution">
    <text evidence="5">The sequence shown here is derived from an EMBL/GenBank/DDBJ whole genome shotgun (WGS) entry which is preliminary data.</text>
</comment>
<keyword evidence="2" id="KW-0238">DNA-binding</keyword>
<dbReference type="Proteomes" id="UP000663992">
    <property type="component" value="Unassembled WGS sequence"/>
</dbReference>
<proteinExistence type="predicted"/>
<dbReference type="PANTHER" id="PTHR46796">
    <property type="entry name" value="HTH-TYPE TRANSCRIPTIONAL ACTIVATOR RHAS-RELATED"/>
    <property type="match status" value="1"/>
</dbReference>
<dbReference type="EMBL" id="JAFKCS010000019">
    <property type="protein sequence ID" value="MBN7821498.1"/>
    <property type="molecule type" value="Genomic_DNA"/>
</dbReference>
<name>A0ABS3CWJ8_9ALTE</name>
<feature type="domain" description="HTH araC/xylS-type" evidence="4">
    <location>
        <begin position="215"/>
        <end position="316"/>
    </location>
</feature>
<accession>A0ABS3CWJ8</accession>
<reference evidence="5 6" key="1">
    <citation type="submission" date="2021-03" db="EMBL/GenBank/DDBJ databases">
        <title>novel species isolated from a fishpond in China.</title>
        <authorList>
            <person name="Lu H."/>
            <person name="Cai Z."/>
        </authorList>
    </citation>
    <scope>NUCLEOTIDE SEQUENCE [LARGE SCALE GENOMIC DNA]</scope>
    <source>
        <strain evidence="5 6">Y57</strain>
    </source>
</reference>
<protein>
    <submittedName>
        <fullName evidence="5">Helix-turn-helix transcriptional regulator</fullName>
    </submittedName>
</protein>
<dbReference type="InterPro" id="IPR050204">
    <property type="entry name" value="AraC_XylS_family_regulators"/>
</dbReference>